<evidence type="ECO:0000256" key="6">
    <source>
        <dbReference type="ARBA" id="ARBA00023709"/>
    </source>
</evidence>
<keyword evidence="4" id="KW-0443">Lipid metabolism</keyword>
<keyword evidence="5" id="KW-0456">Lyase</keyword>
<dbReference type="Pfam" id="PF00378">
    <property type="entry name" value="ECH_1"/>
    <property type="match status" value="1"/>
</dbReference>
<dbReference type="SUPFAM" id="SSF52096">
    <property type="entry name" value="ClpP/crotonase"/>
    <property type="match status" value="1"/>
</dbReference>
<protein>
    <submittedName>
        <fullName evidence="9">Enoyl-CoA hydratase-related protein</fullName>
    </submittedName>
</protein>
<evidence type="ECO:0000256" key="8">
    <source>
        <dbReference type="RuleBase" id="RU003707"/>
    </source>
</evidence>
<dbReference type="PANTHER" id="PTHR11941">
    <property type="entry name" value="ENOYL-COA HYDRATASE-RELATED"/>
    <property type="match status" value="1"/>
</dbReference>
<dbReference type="InterPro" id="IPR029045">
    <property type="entry name" value="ClpP/crotonase-like_dom_sf"/>
</dbReference>
<keyword evidence="10" id="KW-1185">Reference proteome</keyword>
<dbReference type="PROSITE" id="PS00166">
    <property type="entry name" value="ENOYL_COA_HYDRATASE"/>
    <property type="match status" value="1"/>
</dbReference>
<accession>A0ABT1MCF1</accession>
<comment type="catalytic activity">
    <reaction evidence="6">
        <text>a (3S)-3-hydroxyacyl-CoA = a (2E)-enoyl-CoA + H2O</text>
        <dbReference type="Rhea" id="RHEA:16105"/>
        <dbReference type="ChEBI" id="CHEBI:15377"/>
        <dbReference type="ChEBI" id="CHEBI:57318"/>
        <dbReference type="ChEBI" id="CHEBI:58856"/>
        <dbReference type="EC" id="4.2.1.17"/>
    </reaction>
</comment>
<dbReference type="Gene3D" id="1.10.12.10">
    <property type="entry name" value="Lyase 2-enoyl-coa Hydratase, Chain A, domain 2"/>
    <property type="match status" value="1"/>
</dbReference>
<evidence type="ECO:0000256" key="2">
    <source>
        <dbReference type="ARBA" id="ARBA00005254"/>
    </source>
</evidence>
<proteinExistence type="inferred from homology"/>
<reference evidence="9 10" key="1">
    <citation type="submission" date="2022-06" db="EMBL/GenBank/DDBJ databases">
        <title>Mycolicibacterium sp. CAU 1645 isolated from seawater.</title>
        <authorList>
            <person name="Kim W."/>
        </authorList>
    </citation>
    <scope>NUCLEOTIDE SEQUENCE [LARGE SCALE GENOMIC DNA]</scope>
    <source>
        <strain evidence="9 10">CAU 1645</strain>
    </source>
</reference>
<organism evidence="9 10">
    <name type="scientific">Mycolicibacterium arenosum</name>
    <dbReference type="NCBI Taxonomy" id="2952157"/>
    <lineage>
        <taxon>Bacteria</taxon>
        <taxon>Bacillati</taxon>
        <taxon>Actinomycetota</taxon>
        <taxon>Actinomycetes</taxon>
        <taxon>Mycobacteriales</taxon>
        <taxon>Mycobacteriaceae</taxon>
        <taxon>Mycolicibacterium</taxon>
    </lineage>
</organism>
<comment type="catalytic activity">
    <reaction evidence="7">
        <text>a 4-saturated-(3S)-3-hydroxyacyl-CoA = a (3E)-enoyl-CoA + H2O</text>
        <dbReference type="Rhea" id="RHEA:20724"/>
        <dbReference type="ChEBI" id="CHEBI:15377"/>
        <dbReference type="ChEBI" id="CHEBI:58521"/>
        <dbReference type="ChEBI" id="CHEBI:137480"/>
        <dbReference type="EC" id="4.2.1.17"/>
    </reaction>
</comment>
<evidence type="ECO:0000256" key="7">
    <source>
        <dbReference type="ARBA" id="ARBA00023717"/>
    </source>
</evidence>
<evidence type="ECO:0000256" key="5">
    <source>
        <dbReference type="ARBA" id="ARBA00023239"/>
    </source>
</evidence>
<evidence type="ECO:0000313" key="10">
    <source>
        <dbReference type="Proteomes" id="UP001651690"/>
    </source>
</evidence>
<keyword evidence="3" id="KW-0276">Fatty acid metabolism</keyword>
<dbReference type="RefSeq" id="WP_255065105.1">
    <property type="nucleotide sequence ID" value="NZ_JANDBD010000021.1"/>
</dbReference>
<dbReference type="CDD" id="cd06558">
    <property type="entry name" value="crotonase-like"/>
    <property type="match status" value="1"/>
</dbReference>
<evidence type="ECO:0000256" key="4">
    <source>
        <dbReference type="ARBA" id="ARBA00023098"/>
    </source>
</evidence>
<evidence type="ECO:0000313" key="9">
    <source>
        <dbReference type="EMBL" id="MCP9276844.1"/>
    </source>
</evidence>
<dbReference type="Gene3D" id="3.90.226.10">
    <property type="entry name" value="2-enoyl-CoA Hydratase, Chain A, domain 1"/>
    <property type="match status" value="1"/>
</dbReference>
<dbReference type="Proteomes" id="UP001651690">
    <property type="component" value="Unassembled WGS sequence"/>
</dbReference>
<comment type="similarity">
    <text evidence="2 8">Belongs to the enoyl-CoA hydratase/isomerase family.</text>
</comment>
<dbReference type="PANTHER" id="PTHR11941:SF169">
    <property type="entry name" value="(7AS)-7A-METHYL-1,5-DIOXO-2,3,5,6,7,7A-HEXAHYDRO-1H-INDENE-CARBOXYL-COA HYDROLASE"/>
    <property type="match status" value="1"/>
</dbReference>
<comment type="caution">
    <text evidence="9">The sequence shown here is derived from an EMBL/GenBank/DDBJ whole genome shotgun (WGS) entry which is preliminary data.</text>
</comment>
<dbReference type="InterPro" id="IPR014748">
    <property type="entry name" value="Enoyl-CoA_hydra_C"/>
</dbReference>
<evidence type="ECO:0000256" key="1">
    <source>
        <dbReference type="ARBA" id="ARBA00002994"/>
    </source>
</evidence>
<dbReference type="InterPro" id="IPR018376">
    <property type="entry name" value="Enoyl-CoA_hyd/isom_CS"/>
</dbReference>
<dbReference type="EMBL" id="JANDBD010000021">
    <property type="protein sequence ID" value="MCP9276844.1"/>
    <property type="molecule type" value="Genomic_DNA"/>
</dbReference>
<name>A0ABT1MCF1_9MYCO</name>
<sequence length="249" mass="26133">MIVDVQRRGRILVIAMQRPEKRNAVNRELAVALSEAFDTLDDDDELWVGVLTGTPDVFSAGTDLSGGADATTERGGEYGLIRRQRRKPLIAAVEGPAFGGGFEIALACDMVVASTTARFALPESRRGLIPSSGALFRAIRALPLHVAKQLMITGAELTAERAQDLGVVNEVTPPGAALDAAIALAEDVCLSSPVAVQAILAGVAAQLEPADAAGWAATSDAVDKVMSSADLQEGIDAFFGRRPPEWTGR</sequence>
<comment type="function">
    <text evidence="1">Could possibly oxidize fatty acids using specific components.</text>
</comment>
<dbReference type="InterPro" id="IPR001753">
    <property type="entry name" value="Enoyl-CoA_hydra/iso"/>
</dbReference>
<gene>
    <name evidence="9" type="ORF">NM203_32165</name>
</gene>
<evidence type="ECO:0000256" key="3">
    <source>
        <dbReference type="ARBA" id="ARBA00022832"/>
    </source>
</evidence>